<keyword evidence="4" id="KW-1185">Reference proteome</keyword>
<dbReference type="PANTHER" id="PTHR33371">
    <property type="entry name" value="INTERMEMBRANE PHOSPHOLIPID TRANSPORT SYSTEM BINDING PROTEIN MLAD-RELATED"/>
    <property type="match status" value="1"/>
</dbReference>
<gene>
    <name evidence="3" type="ORF">H0P51_07260</name>
</gene>
<dbReference type="RefSeq" id="WP_180917291.1">
    <property type="nucleotide sequence ID" value="NZ_CP059165.1"/>
</dbReference>
<name>A0A7D6E4A6_9MYCO</name>
<reference evidence="3" key="1">
    <citation type="submission" date="2020-07" db="EMBL/GenBank/DDBJ databases">
        <title>Description of Mycobacterium gordonae subsp. intergordonae subsp.nov. and Mycobacterium gordonae subsp. gordonae subsp. nov.</title>
        <authorList>
            <person name="Huang H."/>
        </authorList>
    </citation>
    <scope>NUCLEOTIDE SEQUENCE [LARGE SCALE GENOMIC DNA]</scope>
    <source>
        <strain evidence="3">24T</strain>
    </source>
</reference>
<accession>A0A7D6E4A6</accession>
<feature type="chain" id="PRO_5028410396" evidence="1">
    <location>
        <begin position="35"/>
        <end position="366"/>
    </location>
</feature>
<sequence>MAGRIPWRRGAGVAVGWFLAATLVAALTSCQAQTAAQQRATYCAIMPDSVGLYVGNPVTQMGYRIGDVTSITPSARSVRVDFTVNEQRTLPHDVRALIRSRSILADRSLELVGNFAGGPTLTAGQCIPLSRSSTPKSLSAIVGSSTELLNAINPEDSRNIGDVVKSLDQALRTEGPDVNKLLTKASALLDSPDQAIGDLGSIVKNMALLTRTFSGMRGNVKQLLYDLDESLPYAATALWGGVKLFHGQIPLMAMTSDIEVELGGEIQQTLDSVSVVIRKLTPRAPFYANLLTPVPGWINWVANVANNHQFNTIRYRPPLYRVRTPDGVATCNRLNASMPGSCANVNGMPYAIDVALLQLVLTQASR</sequence>
<dbReference type="AlphaFoldDB" id="A0A7D6E4A6"/>
<evidence type="ECO:0000256" key="1">
    <source>
        <dbReference type="SAM" id="SignalP"/>
    </source>
</evidence>
<dbReference type="GO" id="GO:0005576">
    <property type="term" value="C:extracellular region"/>
    <property type="evidence" value="ECO:0007669"/>
    <property type="project" value="TreeGrafter"/>
</dbReference>
<dbReference type="Proteomes" id="UP000510682">
    <property type="component" value="Chromosome"/>
</dbReference>
<organism evidence="3 4">
    <name type="scientific">Mycobacterium vicinigordonae</name>
    <dbReference type="NCBI Taxonomy" id="1719132"/>
    <lineage>
        <taxon>Bacteria</taxon>
        <taxon>Bacillati</taxon>
        <taxon>Actinomycetota</taxon>
        <taxon>Actinomycetes</taxon>
        <taxon>Mycobacteriales</taxon>
        <taxon>Mycobacteriaceae</taxon>
        <taxon>Mycobacterium</taxon>
    </lineage>
</organism>
<dbReference type="InterPro" id="IPR003399">
    <property type="entry name" value="Mce/MlaD"/>
</dbReference>
<dbReference type="Pfam" id="PF02470">
    <property type="entry name" value="MlaD"/>
    <property type="match status" value="1"/>
</dbReference>
<proteinExistence type="predicted"/>
<reference evidence="3" key="2">
    <citation type="submission" date="2020-07" db="EMBL/GenBank/DDBJ databases">
        <authorList>
            <person name="Yu X."/>
        </authorList>
    </citation>
    <scope>NUCLEOTIDE SEQUENCE [LARGE SCALE GENOMIC DNA]</scope>
    <source>
        <strain evidence="3">24T</strain>
    </source>
</reference>
<keyword evidence="1" id="KW-0732">Signal</keyword>
<protein>
    <submittedName>
        <fullName evidence="3">MCE family protein</fullName>
    </submittedName>
</protein>
<dbReference type="KEGG" id="mgor:H0P51_07260"/>
<dbReference type="InterPro" id="IPR052336">
    <property type="entry name" value="MlaD_Phospholipid_Transporter"/>
</dbReference>
<feature type="domain" description="Mce/MlaD" evidence="2">
    <location>
        <begin position="41"/>
        <end position="112"/>
    </location>
</feature>
<dbReference type="EMBL" id="CP059165">
    <property type="protein sequence ID" value="QLL08706.1"/>
    <property type="molecule type" value="Genomic_DNA"/>
</dbReference>
<dbReference type="PANTHER" id="PTHR33371:SF4">
    <property type="entry name" value="INTERMEMBRANE PHOSPHOLIPID TRANSPORT SYSTEM BINDING PROTEIN MLAD"/>
    <property type="match status" value="1"/>
</dbReference>
<evidence type="ECO:0000259" key="2">
    <source>
        <dbReference type="Pfam" id="PF02470"/>
    </source>
</evidence>
<evidence type="ECO:0000313" key="4">
    <source>
        <dbReference type="Proteomes" id="UP000510682"/>
    </source>
</evidence>
<evidence type="ECO:0000313" key="3">
    <source>
        <dbReference type="EMBL" id="QLL08706.1"/>
    </source>
</evidence>
<feature type="signal peptide" evidence="1">
    <location>
        <begin position="1"/>
        <end position="34"/>
    </location>
</feature>
<dbReference type="PROSITE" id="PS51257">
    <property type="entry name" value="PROKAR_LIPOPROTEIN"/>
    <property type="match status" value="1"/>
</dbReference>